<evidence type="ECO:0000313" key="2">
    <source>
        <dbReference type="EMBL" id="SEH67119.1"/>
    </source>
</evidence>
<dbReference type="AlphaFoldDB" id="A0A1H6JXE6"/>
<dbReference type="Pfam" id="PF13174">
    <property type="entry name" value="TPR_6"/>
    <property type="match status" value="1"/>
</dbReference>
<name>A0A1H6JXE6_9FLAO</name>
<reference evidence="3" key="1">
    <citation type="submission" date="2016-10" db="EMBL/GenBank/DDBJ databases">
        <authorList>
            <person name="Varghese N."/>
            <person name="Submissions S."/>
        </authorList>
    </citation>
    <scope>NUCLEOTIDE SEQUENCE [LARGE SCALE GENOMIC DNA]</scope>
    <source>
        <strain evidence="3">CGMCC 1.10825</strain>
    </source>
</reference>
<dbReference type="InterPro" id="IPR019734">
    <property type="entry name" value="TPR_rpt"/>
</dbReference>
<proteinExistence type="predicted"/>
<dbReference type="EMBL" id="FNXE01000007">
    <property type="protein sequence ID" value="SEH67119.1"/>
    <property type="molecule type" value="Genomic_DNA"/>
</dbReference>
<dbReference type="OrthoDB" id="886912at2"/>
<evidence type="ECO:0000313" key="3">
    <source>
        <dbReference type="Proteomes" id="UP000199634"/>
    </source>
</evidence>
<gene>
    <name evidence="2" type="ORF">SAMN02927937_00796</name>
</gene>
<dbReference type="Proteomes" id="UP000199634">
    <property type="component" value="Unassembled WGS sequence"/>
</dbReference>
<evidence type="ECO:0000256" key="1">
    <source>
        <dbReference type="SAM" id="Phobius"/>
    </source>
</evidence>
<dbReference type="STRING" id="1159016.SAMN02927937_00796"/>
<keyword evidence="3" id="KW-1185">Reference proteome</keyword>
<feature type="transmembrane region" description="Helical" evidence="1">
    <location>
        <begin position="40"/>
        <end position="58"/>
    </location>
</feature>
<dbReference type="Gene3D" id="1.25.40.10">
    <property type="entry name" value="Tetratricopeptide repeat domain"/>
    <property type="match status" value="1"/>
</dbReference>
<dbReference type="RefSeq" id="WP_091096568.1">
    <property type="nucleotide sequence ID" value="NZ_FNXE01000007.1"/>
</dbReference>
<keyword evidence="1" id="KW-0472">Membrane</keyword>
<accession>A0A1H6JXE6</accession>
<organism evidence="2 3">
    <name type="scientific">Paenimyroides marinum</name>
    <dbReference type="NCBI Taxonomy" id="1159016"/>
    <lineage>
        <taxon>Bacteria</taxon>
        <taxon>Pseudomonadati</taxon>
        <taxon>Bacteroidota</taxon>
        <taxon>Flavobacteriia</taxon>
        <taxon>Flavobacteriales</taxon>
        <taxon>Flavobacteriaceae</taxon>
        <taxon>Paenimyroides</taxon>
    </lineage>
</organism>
<sequence length="171" mass="19613">MSKNNIPTIKQTNWITVITQVVFMAVLIIIYYLLDIDEPVLLGALTYLILSYGSRSYFAKDHKKGINLIKLNDYSGAIKSFEKSVAYFRENKWIDKYRFLTLLSDSKISYIEMGLNNIAFSYAQMGNGNKAKYYYQEILNEFPDSNLAKTALNMLKSGQNIEEENAATENL</sequence>
<keyword evidence="1" id="KW-0812">Transmembrane</keyword>
<protein>
    <submittedName>
        <fullName evidence="2">Tetratricopeptide repeat-containing protein</fullName>
    </submittedName>
</protein>
<keyword evidence="1" id="KW-1133">Transmembrane helix</keyword>
<dbReference type="InterPro" id="IPR011990">
    <property type="entry name" value="TPR-like_helical_dom_sf"/>
</dbReference>
<dbReference type="SUPFAM" id="SSF48452">
    <property type="entry name" value="TPR-like"/>
    <property type="match status" value="1"/>
</dbReference>
<feature type="transmembrane region" description="Helical" evidence="1">
    <location>
        <begin position="12"/>
        <end position="34"/>
    </location>
</feature>